<dbReference type="Pfam" id="PF08900">
    <property type="entry name" value="AcaB"/>
    <property type="match status" value="1"/>
</dbReference>
<gene>
    <name evidence="4" type="ORF">Tci_001157</name>
</gene>
<dbReference type="GO" id="GO:0003697">
    <property type="term" value="F:single-stranded DNA binding"/>
    <property type="evidence" value="ECO:0007669"/>
    <property type="project" value="InterPro"/>
</dbReference>
<dbReference type="InterPro" id="IPR021364">
    <property type="entry name" value="DUF2857"/>
</dbReference>
<dbReference type="SUPFAM" id="SSF50249">
    <property type="entry name" value="Nucleic acid-binding proteins"/>
    <property type="match status" value="1"/>
</dbReference>
<comment type="caution">
    <text evidence="4">The sequence shown here is derived from an EMBL/GenBank/DDBJ whole genome shotgun (WGS) entry which is preliminary data.</text>
</comment>
<dbReference type="AlphaFoldDB" id="A0A699GH68"/>
<feature type="compositionally biased region" description="Polar residues" evidence="3">
    <location>
        <begin position="883"/>
        <end position="896"/>
    </location>
</feature>
<dbReference type="CDD" id="cd04496">
    <property type="entry name" value="SSB_OBF"/>
    <property type="match status" value="1"/>
</dbReference>
<evidence type="ECO:0008006" key="5">
    <source>
        <dbReference type="Google" id="ProtNLM"/>
    </source>
</evidence>
<feature type="region of interest" description="Disordered" evidence="3">
    <location>
        <begin position="848"/>
        <end position="897"/>
    </location>
</feature>
<dbReference type="InterPro" id="IPR014996">
    <property type="entry name" value="AcaB"/>
</dbReference>
<dbReference type="PROSITE" id="PS50935">
    <property type="entry name" value="SSB"/>
    <property type="match status" value="1"/>
</dbReference>
<dbReference type="NCBIfam" id="NF006039">
    <property type="entry name" value="PRK08182.1"/>
    <property type="match status" value="1"/>
</dbReference>
<dbReference type="Pfam" id="PF11198">
    <property type="entry name" value="DUF2857"/>
    <property type="match status" value="1"/>
</dbReference>
<feature type="region of interest" description="Disordered" evidence="3">
    <location>
        <begin position="674"/>
        <end position="714"/>
    </location>
</feature>
<proteinExistence type="predicted"/>
<dbReference type="Pfam" id="PF00436">
    <property type="entry name" value="SSB"/>
    <property type="match status" value="1"/>
</dbReference>
<accession>A0A699GH68</accession>
<dbReference type="NCBIfam" id="TIGR03761">
    <property type="entry name" value="ICE_PFL4669"/>
    <property type="match status" value="1"/>
</dbReference>
<name>A0A699GH68_TANCI</name>
<feature type="compositionally biased region" description="Low complexity" evidence="3">
    <location>
        <begin position="872"/>
        <end position="882"/>
    </location>
</feature>
<protein>
    <recommendedName>
        <fullName evidence="5">Single-stranded DNA-binding protein</fullName>
    </recommendedName>
</protein>
<evidence type="ECO:0000256" key="2">
    <source>
        <dbReference type="PROSITE-ProRule" id="PRU00252"/>
    </source>
</evidence>
<dbReference type="InterPro" id="IPR000424">
    <property type="entry name" value="Primosome_PriB/ssb"/>
</dbReference>
<evidence type="ECO:0000313" key="4">
    <source>
        <dbReference type="EMBL" id="GEU29179.1"/>
    </source>
</evidence>
<sequence>MIKLNIKDPAIRALVIESLLDQADNDTAALLSQGVDPEWVENLRSLSSRDALRASHFQHVTMEVTLNEKQLFHAFTQVADERRVRQLKEYFVRHGASVSMICKMFKMSSKEAKAARHLLHSEQRVGRPPMPGPFEREEIHESWDKISKSDPTAPVRQTRYPEDRRTHNEMGRWQLCAQAGQSLPEYRLVYLINQPQQGTIMSDNMQDEFNTGGGNPSSKPVSIADIYSSIPSPFATKTDVVFETEPGSPFSDGYSISKEREALRNLLEADTPDQNDPRYQRLLVFEERLLEFNAMQEEYESRAGAEKVVSSQDAAHLRSLGSLINEDQDTMQLHTKEAFRLFMGRAKDPKGQYAQIVGGKRVAAALKCLWLLSGADNPYSDWALLRHEELMQNITGRLDREVNRLHQKLDAQRARGLQYSILRSAEPKVLLLGFKSPYGYAISDLVVHFDYYIRTVKTLVRKDQLTDDQGRQSIRELTRAIRAAFIETARFERFLMRPDLRDLCRADFVPNASGDAAKRQAEVIQLLGTIPPDVYSGKLQPRHSRRRLNLAPHEKAILAHVSFEMEKQAESDADASMAEGSADAPTPVFPFQPVRLPPAANTACADEEIVRASTMSTSHQAGNESLRQHDACSRDHLNQGETILSCAPYPNGHRPALPALAARRHQGHEPYRLGRAQRVPGPATAGPGAVVPDRQRHGHQSQLPGKTLSGGTAPPLGSVAAAIHPWLEKTGLTTLQKATAPSLLQIRVALNSSGGKEFKAAEMRVFFDEYAKSADNTFEQSGGIWLPVTMYDRVAENCARLLRKGSRVKVEGRLTQFEAHDRDGNPVTACSVVANAVYLSPTRVDSVQFAEPRGRNNANTMDDMPPFDDGDSQPSSQSNKSSTILVNQPTTPSTEEGCTVLPIRKSALDVDTLYGRAMARFGFKSPDQIAIYRKTVDRLYLVDQGYKHEKQGGAFYHLAQTVNSGVPGASRAIWLELTFSKNGTGSDVTAEYCVSTKDPTSASNEMRSQITSRIMSILSR</sequence>
<dbReference type="Gene3D" id="2.40.50.140">
    <property type="entry name" value="Nucleic acid-binding proteins"/>
    <property type="match status" value="1"/>
</dbReference>
<dbReference type="EMBL" id="BKCJ010000050">
    <property type="protein sequence ID" value="GEU29179.1"/>
    <property type="molecule type" value="Genomic_DNA"/>
</dbReference>
<evidence type="ECO:0000256" key="1">
    <source>
        <dbReference type="ARBA" id="ARBA00023125"/>
    </source>
</evidence>
<keyword evidence="1 2" id="KW-0238">DNA-binding</keyword>
<evidence type="ECO:0000256" key="3">
    <source>
        <dbReference type="SAM" id="MobiDB-lite"/>
    </source>
</evidence>
<dbReference type="InterPro" id="IPR012340">
    <property type="entry name" value="NA-bd_OB-fold"/>
</dbReference>
<organism evidence="4">
    <name type="scientific">Tanacetum cinerariifolium</name>
    <name type="common">Dalmatian daisy</name>
    <name type="synonym">Chrysanthemum cinerariifolium</name>
    <dbReference type="NCBI Taxonomy" id="118510"/>
    <lineage>
        <taxon>Eukaryota</taxon>
        <taxon>Viridiplantae</taxon>
        <taxon>Streptophyta</taxon>
        <taxon>Embryophyta</taxon>
        <taxon>Tracheophyta</taxon>
        <taxon>Spermatophyta</taxon>
        <taxon>Magnoliopsida</taxon>
        <taxon>eudicotyledons</taxon>
        <taxon>Gunneridae</taxon>
        <taxon>Pentapetalae</taxon>
        <taxon>asterids</taxon>
        <taxon>campanulids</taxon>
        <taxon>Asterales</taxon>
        <taxon>Asteraceae</taxon>
        <taxon>Asteroideae</taxon>
        <taxon>Anthemideae</taxon>
        <taxon>Anthemidinae</taxon>
        <taxon>Tanacetum</taxon>
    </lineage>
</organism>
<reference evidence="4" key="1">
    <citation type="journal article" date="2019" name="Sci. Rep.">
        <title>Draft genome of Tanacetum cinerariifolium, the natural source of mosquito coil.</title>
        <authorList>
            <person name="Yamashiro T."/>
            <person name="Shiraishi A."/>
            <person name="Satake H."/>
            <person name="Nakayama K."/>
        </authorList>
    </citation>
    <scope>NUCLEOTIDE SEQUENCE</scope>
</reference>